<organism evidence="1 2">
    <name type="scientific">Albula glossodonta</name>
    <name type="common">roundjaw bonefish</name>
    <dbReference type="NCBI Taxonomy" id="121402"/>
    <lineage>
        <taxon>Eukaryota</taxon>
        <taxon>Metazoa</taxon>
        <taxon>Chordata</taxon>
        <taxon>Craniata</taxon>
        <taxon>Vertebrata</taxon>
        <taxon>Euteleostomi</taxon>
        <taxon>Actinopterygii</taxon>
        <taxon>Neopterygii</taxon>
        <taxon>Teleostei</taxon>
        <taxon>Albuliformes</taxon>
        <taxon>Albulidae</taxon>
        <taxon>Albula</taxon>
    </lineage>
</organism>
<evidence type="ECO:0000313" key="1">
    <source>
        <dbReference type="EMBL" id="KAG9340911.1"/>
    </source>
</evidence>
<evidence type="ECO:0000313" key="2">
    <source>
        <dbReference type="Proteomes" id="UP000824540"/>
    </source>
</evidence>
<comment type="caution">
    <text evidence="1">The sequence shown here is derived from an EMBL/GenBank/DDBJ whole genome shotgun (WGS) entry which is preliminary data.</text>
</comment>
<gene>
    <name evidence="1" type="ORF">JZ751_020104</name>
</gene>
<dbReference type="OrthoDB" id="5969272at2759"/>
<dbReference type="Pfam" id="PF09042">
    <property type="entry name" value="Titin_Z"/>
    <property type="match status" value="1"/>
</dbReference>
<name>A0A8T2NPA3_9TELE</name>
<dbReference type="Proteomes" id="UP000824540">
    <property type="component" value="Unassembled WGS sequence"/>
</dbReference>
<reference evidence="1" key="1">
    <citation type="thesis" date="2021" institute="BYU ScholarsArchive" country="Provo, UT, USA">
        <title>Applications of and Algorithms for Genome Assembly and Genomic Analyses with an Emphasis on Marine Teleosts.</title>
        <authorList>
            <person name="Pickett B.D."/>
        </authorList>
    </citation>
    <scope>NUCLEOTIDE SEQUENCE</scope>
    <source>
        <strain evidence="1">HI-2016</strain>
    </source>
</reference>
<dbReference type="EMBL" id="JAFBMS010000039">
    <property type="protein sequence ID" value="KAG9340911.1"/>
    <property type="molecule type" value="Genomic_DNA"/>
</dbReference>
<dbReference type="InterPro" id="IPR015129">
    <property type="entry name" value="Titin_Z_rpt"/>
</dbReference>
<proteinExistence type="predicted"/>
<dbReference type="AlphaFoldDB" id="A0A8T2NPA3"/>
<accession>A0A8T2NPA3</accession>
<sequence length="152" mass="16263">MVRKQVTQTADVLPPWKQGGYTEASLTRMTGGITHVQTSTQISMEQRWEGAYGMQQQAAGAVGVAVKEGKGGKKKEAVATVLAAVDQARVRKPVHEEGGHAEEGVIEYGLAQQFVTVQAAEEGVVTKKLKTEAVQITPPVQIPSPEKSVHFA</sequence>
<protein>
    <submittedName>
        <fullName evidence="1">Uncharacterized protein</fullName>
    </submittedName>
</protein>
<keyword evidence="2" id="KW-1185">Reference proteome</keyword>
<feature type="non-terminal residue" evidence="1">
    <location>
        <position position="1"/>
    </location>
</feature>